<organism evidence="3 4">
    <name type="scientific">Coprinellus micaceus</name>
    <name type="common">Glistening ink-cap mushroom</name>
    <name type="synonym">Coprinus micaceus</name>
    <dbReference type="NCBI Taxonomy" id="71717"/>
    <lineage>
        <taxon>Eukaryota</taxon>
        <taxon>Fungi</taxon>
        <taxon>Dikarya</taxon>
        <taxon>Basidiomycota</taxon>
        <taxon>Agaricomycotina</taxon>
        <taxon>Agaricomycetes</taxon>
        <taxon>Agaricomycetidae</taxon>
        <taxon>Agaricales</taxon>
        <taxon>Agaricineae</taxon>
        <taxon>Psathyrellaceae</taxon>
        <taxon>Coprinellus</taxon>
    </lineage>
</organism>
<evidence type="ECO:0000259" key="2">
    <source>
        <dbReference type="PROSITE" id="PS50006"/>
    </source>
</evidence>
<feature type="compositionally biased region" description="Acidic residues" evidence="1">
    <location>
        <begin position="367"/>
        <end position="385"/>
    </location>
</feature>
<feature type="domain" description="FHA" evidence="2">
    <location>
        <begin position="55"/>
        <end position="103"/>
    </location>
</feature>
<feature type="compositionally biased region" description="Low complexity" evidence="1">
    <location>
        <begin position="207"/>
        <end position="218"/>
    </location>
</feature>
<dbReference type="InterPro" id="IPR000253">
    <property type="entry name" value="FHA_dom"/>
</dbReference>
<dbReference type="SUPFAM" id="SSF49879">
    <property type="entry name" value="SMAD/FHA domain"/>
    <property type="match status" value="1"/>
</dbReference>
<feature type="compositionally biased region" description="Low complexity" evidence="1">
    <location>
        <begin position="997"/>
        <end position="1025"/>
    </location>
</feature>
<dbReference type="Proteomes" id="UP000298030">
    <property type="component" value="Unassembled WGS sequence"/>
</dbReference>
<feature type="region of interest" description="Disordered" evidence="1">
    <location>
        <begin position="568"/>
        <end position="759"/>
    </location>
</feature>
<dbReference type="EMBL" id="QPFP01000014">
    <property type="protein sequence ID" value="TEB32826.1"/>
    <property type="molecule type" value="Genomic_DNA"/>
</dbReference>
<dbReference type="Gene3D" id="2.60.200.20">
    <property type="match status" value="1"/>
</dbReference>
<feature type="compositionally biased region" description="Acidic residues" evidence="1">
    <location>
        <begin position="446"/>
        <end position="464"/>
    </location>
</feature>
<dbReference type="PROSITE" id="PS50006">
    <property type="entry name" value="FHA_DOMAIN"/>
    <property type="match status" value="1"/>
</dbReference>
<feature type="compositionally biased region" description="Polar residues" evidence="1">
    <location>
        <begin position="1198"/>
        <end position="1234"/>
    </location>
</feature>
<dbReference type="OrthoDB" id="6288785at2759"/>
<dbReference type="InterPro" id="IPR008984">
    <property type="entry name" value="SMAD_FHA_dom_sf"/>
</dbReference>
<feature type="compositionally biased region" description="Acidic residues" evidence="1">
    <location>
        <begin position="333"/>
        <end position="350"/>
    </location>
</feature>
<evidence type="ECO:0000256" key="1">
    <source>
        <dbReference type="SAM" id="MobiDB-lite"/>
    </source>
</evidence>
<feature type="compositionally biased region" description="Polar residues" evidence="1">
    <location>
        <begin position="572"/>
        <end position="585"/>
    </location>
</feature>
<proteinExistence type="predicted"/>
<feature type="compositionally biased region" description="Basic and acidic residues" evidence="1">
    <location>
        <begin position="688"/>
        <end position="716"/>
    </location>
</feature>
<feature type="compositionally biased region" description="Low complexity" evidence="1">
    <location>
        <begin position="528"/>
        <end position="537"/>
    </location>
</feature>
<feature type="compositionally biased region" description="Acidic residues" evidence="1">
    <location>
        <begin position="1079"/>
        <end position="1092"/>
    </location>
</feature>
<feature type="region of interest" description="Disordered" evidence="1">
    <location>
        <begin position="265"/>
        <end position="546"/>
    </location>
</feature>
<feature type="compositionally biased region" description="Basic residues" evidence="1">
    <location>
        <begin position="1359"/>
        <end position="1371"/>
    </location>
</feature>
<feature type="compositionally biased region" description="Low complexity" evidence="1">
    <location>
        <begin position="1101"/>
        <end position="1139"/>
    </location>
</feature>
<name>A0A4Y7TF81_COPMI</name>
<feature type="compositionally biased region" description="Polar residues" evidence="1">
    <location>
        <begin position="265"/>
        <end position="274"/>
    </location>
</feature>
<keyword evidence="4" id="KW-1185">Reference proteome</keyword>
<feature type="compositionally biased region" description="Basic and acidic residues" evidence="1">
    <location>
        <begin position="835"/>
        <end position="849"/>
    </location>
</feature>
<feature type="region of interest" description="Disordered" evidence="1">
    <location>
        <begin position="808"/>
        <end position="1371"/>
    </location>
</feature>
<feature type="compositionally biased region" description="Acidic residues" evidence="1">
    <location>
        <begin position="423"/>
        <end position="433"/>
    </location>
</feature>
<feature type="region of interest" description="Disordered" evidence="1">
    <location>
        <begin position="165"/>
        <end position="231"/>
    </location>
</feature>
<feature type="compositionally biased region" description="Acidic residues" evidence="1">
    <location>
        <begin position="914"/>
        <end position="923"/>
    </location>
</feature>
<feature type="compositionally biased region" description="Low complexity" evidence="1">
    <location>
        <begin position="1303"/>
        <end position="1334"/>
    </location>
</feature>
<feature type="compositionally biased region" description="Polar residues" evidence="1">
    <location>
        <begin position="179"/>
        <end position="206"/>
    </location>
</feature>
<evidence type="ECO:0000313" key="3">
    <source>
        <dbReference type="EMBL" id="TEB32826.1"/>
    </source>
</evidence>
<feature type="compositionally biased region" description="Polar residues" evidence="1">
    <location>
        <begin position="647"/>
        <end position="659"/>
    </location>
</feature>
<protein>
    <recommendedName>
        <fullName evidence="2">FHA domain-containing protein</fullName>
    </recommendedName>
</protein>
<feature type="compositionally biased region" description="Polar residues" evidence="1">
    <location>
        <begin position="499"/>
        <end position="515"/>
    </location>
</feature>
<feature type="compositionally biased region" description="Acidic residues" evidence="1">
    <location>
        <begin position="824"/>
        <end position="834"/>
    </location>
</feature>
<feature type="compositionally biased region" description="Low complexity" evidence="1">
    <location>
        <begin position="888"/>
        <end position="910"/>
    </location>
</feature>
<feature type="compositionally biased region" description="Acidic residues" evidence="1">
    <location>
        <begin position="1047"/>
        <end position="1060"/>
    </location>
</feature>
<comment type="caution">
    <text evidence="3">The sequence shown here is derived from an EMBL/GenBank/DDBJ whole genome shotgun (WGS) entry which is preliminary data.</text>
</comment>
<feature type="compositionally biased region" description="Acidic residues" evidence="1">
    <location>
        <begin position="471"/>
        <end position="480"/>
    </location>
</feature>
<sequence length="1371" mass="147616">MDTTGFPQIGRYGTLSLLKSLTPKQLAARGSSSQVAPPQLDDTVITSFGIDTEELTFGRDPKCSVRLYYTDVGLVHCKIMFEDRKAFLAVLGESGVVVDGYKVYPKAGGAGPTITPLSNNSEFEIHGKRFKFTYPPKDVRAALFAAPSPMTTRKLRLSMIHSAQVFSPRPSHDPRENLRTLQSPLKNQFRSPTKSSLLARSPINASPTPRGKQPPQGQGQAGGDDDDDEDEDEDIVLVEGNHPRVVQEDRDLVILEDVDDAPQQQAYSSAMQQHQQKRATIAAPPPRTPPRRKSMGKNTLHRAVLIRSAQRAVIRAEEEEEEREVLESVVGEGDSESDEEIGYEDEEEDYEKYGYGGPVGVPPESQSQEEDDDAMDVDERGEEEQQQAQEESAQHQPLWRKSLDKLKIWPFGGSEQTDPEPGSSEEEEEEEGEQPAIPEPEQREGEEGEEGQGYEDEEEREPEQDENRNEYDEEDEEEEADHPAPLPVMQTPARRTLGSFLTPQFKQQPKNNNLFGSRDPPATGLRPSAATAAASGSGNVGHARFSLGGGEARRVLVEQPWRVKDLVVPLTPSGSSSRQPATPQPSSSGYSMSSNDTPLASPRKGISEEERRAIKERRKSALQQPDNFFVGGVPGRGLSPSKPKSRYSVSVSPVKTSIQLEGLMRSVSPTKQSGLGEEDGEYGGDGGESWRRTSAGEEDLDTKSLLEKMKETVEGMKRRRSVVPATPIRAAGPSGVSNTDDFATPTQQRPQPPRSVKKLYLEPEPAVVVEETAVLVEEVAKEVEEEVADASFSLLKPEARKSFGIVSTPGRVGIPSIFQREATPEAEAEQMEVDESQKHGVEQEQEKEPQAQAEEAVEEEPVEEPIKKAPGRARLLRGTEVEAEATMSTKPPSKGKASAKPPSKARSTPKAVEEAESETSDEIDGLKTVPEAPRTRARSRSASREPAVPVRRSTRPKTPQPEEDAMDVIQEKDEASAEQVEEDDEEPPLPPPRKPTSRTTTTKPSSKATATKPPSKTTAAKAAPKTKPKPTTPVPVARRGGKKAVQEGEEIEEVEEEDELAAPPATSRRGRKPAAEPEPGAEMEVEVEEEPAPEPKRGRSKATTTPAGAAAKRATPAGSSAAATGRKTPTSTANSASSTERPKSRLRAPAARSSSRKAPARVKDEEDVEASEHSTSEASSSRPASQASTSRPPSQASNSRPGSQASTSRPGSQASTSRPGSQASTSRAKASTLKTPAVPAVRSRTTRGAAAAAAPPTTVAAARASRIKTPNTAPAALMNKENEEDQQEASGVSKVKVSRSRATKASTTVATASGSGSSSGAAAGRSTAASGSKTRATGKAVKVKDEEEEEAAKEPPKTRIMRSTRTRTKTG</sequence>
<dbReference type="STRING" id="71717.A0A4Y7TF81"/>
<accession>A0A4Y7TF81</accession>
<feature type="compositionally biased region" description="Low complexity" evidence="1">
    <location>
        <begin position="1240"/>
        <end position="1264"/>
    </location>
</feature>
<gene>
    <name evidence="3" type="ORF">FA13DRAFT_1731351</name>
</gene>
<evidence type="ECO:0000313" key="4">
    <source>
        <dbReference type="Proteomes" id="UP000298030"/>
    </source>
</evidence>
<reference evidence="3 4" key="1">
    <citation type="journal article" date="2019" name="Nat. Ecol. Evol.">
        <title>Megaphylogeny resolves global patterns of mushroom evolution.</title>
        <authorList>
            <person name="Varga T."/>
            <person name="Krizsan K."/>
            <person name="Foldi C."/>
            <person name="Dima B."/>
            <person name="Sanchez-Garcia M."/>
            <person name="Sanchez-Ramirez S."/>
            <person name="Szollosi G.J."/>
            <person name="Szarkandi J.G."/>
            <person name="Papp V."/>
            <person name="Albert L."/>
            <person name="Andreopoulos W."/>
            <person name="Angelini C."/>
            <person name="Antonin V."/>
            <person name="Barry K.W."/>
            <person name="Bougher N.L."/>
            <person name="Buchanan P."/>
            <person name="Buyck B."/>
            <person name="Bense V."/>
            <person name="Catcheside P."/>
            <person name="Chovatia M."/>
            <person name="Cooper J."/>
            <person name="Damon W."/>
            <person name="Desjardin D."/>
            <person name="Finy P."/>
            <person name="Geml J."/>
            <person name="Haridas S."/>
            <person name="Hughes K."/>
            <person name="Justo A."/>
            <person name="Karasinski D."/>
            <person name="Kautmanova I."/>
            <person name="Kiss B."/>
            <person name="Kocsube S."/>
            <person name="Kotiranta H."/>
            <person name="LaButti K.M."/>
            <person name="Lechner B.E."/>
            <person name="Liimatainen K."/>
            <person name="Lipzen A."/>
            <person name="Lukacs Z."/>
            <person name="Mihaltcheva S."/>
            <person name="Morgado L.N."/>
            <person name="Niskanen T."/>
            <person name="Noordeloos M.E."/>
            <person name="Ohm R.A."/>
            <person name="Ortiz-Santana B."/>
            <person name="Ovrebo C."/>
            <person name="Racz N."/>
            <person name="Riley R."/>
            <person name="Savchenko A."/>
            <person name="Shiryaev A."/>
            <person name="Soop K."/>
            <person name="Spirin V."/>
            <person name="Szebenyi C."/>
            <person name="Tomsovsky M."/>
            <person name="Tulloss R.E."/>
            <person name="Uehling J."/>
            <person name="Grigoriev I.V."/>
            <person name="Vagvolgyi C."/>
            <person name="Papp T."/>
            <person name="Martin F.M."/>
            <person name="Miettinen O."/>
            <person name="Hibbett D.S."/>
            <person name="Nagy L.G."/>
        </authorList>
    </citation>
    <scope>NUCLEOTIDE SEQUENCE [LARGE SCALE GENOMIC DNA]</scope>
    <source>
        <strain evidence="3 4">FP101781</strain>
    </source>
</reference>
<feature type="compositionally biased region" description="Low complexity" evidence="1">
    <location>
        <begin position="1176"/>
        <end position="1197"/>
    </location>
</feature>